<dbReference type="EMBL" id="JABZFV010000411">
    <property type="protein sequence ID" value="MBF0935813.1"/>
    <property type="molecule type" value="Genomic_DNA"/>
</dbReference>
<evidence type="ECO:0000313" key="5">
    <source>
        <dbReference type="EMBL" id="MBF0935813.1"/>
    </source>
</evidence>
<comment type="caution">
    <text evidence="5">The sequence shown here is derived from an EMBL/GenBank/DDBJ whole genome shotgun (WGS) entry which is preliminary data.</text>
</comment>
<feature type="non-terminal residue" evidence="5">
    <location>
        <position position="1"/>
    </location>
</feature>
<name>A0A929MS45_ABIDE</name>
<proteinExistence type="predicted"/>
<gene>
    <name evidence="5" type="ORF">HXK00_09285</name>
</gene>
<dbReference type="InterPro" id="IPR046335">
    <property type="entry name" value="LacI/GalR-like_sensor"/>
</dbReference>
<keyword evidence="3" id="KW-0804">Transcription</keyword>
<reference evidence="5" key="1">
    <citation type="submission" date="2020-04" db="EMBL/GenBank/DDBJ databases">
        <title>Deep metagenomics examines the oral microbiome during advanced dental caries in children, revealing novel taxa and co-occurrences with host molecules.</title>
        <authorList>
            <person name="Baker J.L."/>
            <person name="Morton J.T."/>
            <person name="Dinis M."/>
            <person name="Alvarez R."/>
            <person name="Tran N.C."/>
            <person name="Knight R."/>
            <person name="Edlund A."/>
        </authorList>
    </citation>
    <scope>NUCLEOTIDE SEQUENCE</scope>
    <source>
        <strain evidence="5">JCVI_23_bin.16</strain>
    </source>
</reference>
<dbReference type="Pfam" id="PF13377">
    <property type="entry name" value="Peripla_BP_3"/>
    <property type="match status" value="1"/>
</dbReference>
<dbReference type="Gene3D" id="3.40.50.2300">
    <property type="match status" value="2"/>
</dbReference>
<keyword evidence="1" id="KW-0805">Transcription regulation</keyword>
<dbReference type="SUPFAM" id="SSF53822">
    <property type="entry name" value="Periplasmic binding protein-like I"/>
    <property type="match status" value="1"/>
</dbReference>
<dbReference type="InterPro" id="IPR028082">
    <property type="entry name" value="Peripla_BP_I"/>
</dbReference>
<dbReference type="GO" id="GO:0003677">
    <property type="term" value="F:DNA binding"/>
    <property type="evidence" value="ECO:0007669"/>
    <property type="project" value="UniProtKB-KW"/>
</dbReference>
<evidence type="ECO:0000256" key="2">
    <source>
        <dbReference type="ARBA" id="ARBA00023125"/>
    </source>
</evidence>
<accession>A0A929MS45</accession>
<feature type="domain" description="Transcriptional regulator LacI/GalR-like sensor" evidence="4">
    <location>
        <begin position="3"/>
        <end position="63"/>
    </location>
</feature>
<protein>
    <submittedName>
        <fullName evidence="5">Substrate-binding domain-containing protein</fullName>
    </submittedName>
</protein>
<sequence>FEIITGNNSMLTQVVRPKLSSIQIPLYDIGAVAMRLLTKIMNNEEVEEHQIILPHRFIARGSTLED</sequence>
<keyword evidence="2" id="KW-0238">DNA-binding</keyword>
<evidence type="ECO:0000256" key="1">
    <source>
        <dbReference type="ARBA" id="ARBA00023015"/>
    </source>
</evidence>
<dbReference type="AlphaFoldDB" id="A0A929MS45"/>
<evidence type="ECO:0000259" key="4">
    <source>
        <dbReference type="Pfam" id="PF13377"/>
    </source>
</evidence>
<evidence type="ECO:0000313" key="6">
    <source>
        <dbReference type="Proteomes" id="UP000757900"/>
    </source>
</evidence>
<dbReference type="Proteomes" id="UP000757900">
    <property type="component" value="Unassembled WGS sequence"/>
</dbReference>
<evidence type="ECO:0000256" key="3">
    <source>
        <dbReference type="ARBA" id="ARBA00023163"/>
    </source>
</evidence>
<organism evidence="5 6">
    <name type="scientific">Abiotrophia defectiva</name>
    <name type="common">Streptococcus defectivus</name>
    <dbReference type="NCBI Taxonomy" id="46125"/>
    <lineage>
        <taxon>Bacteria</taxon>
        <taxon>Bacillati</taxon>
        <taxon>Bacillota</taxon>
        <taxon>Bacilli</taxon>
        <taxon>Lactobacillales</taxon>
        <taxon>Aerococcaceae</taxon>
        <taxon>Abiotrophia</taxon>
    </lineage>
</organism>